<protein>
    <submittedName>
        <fullName evidence="1">Uncharacterized protein</fullName>
    </submittedName>
</protein>
<keyword evidence="2" id="KW-1185">Reference proteome</keyword>
<evidence type="ECO:0000313" key="2">
    <source>
        <dbReference type="Proteomes" id="UP000699042"/>
    </source>
</evidence>
<name>A0A9P7UGM3_9PEZI</name>
<reference evidence="1" key="1">
    <citation type="submission" date="2021-05" db="EMBL/GenBank/DDBJ databases">
        <title>Comparative genomics of three Colletotrichum scovillei strains and genetic complementation revealed genes involved fungal growth and virulence on chili pepper.</title>
        <authorList>
            <person name="Hsieh D.-K."/>
            <person name="Chuang S.-C."/>
            <person name="Chen C.-Y."/>
            <person name="Chao Y.-T."/>
            <person name="Lu M.-Y.J."/>
            <person name="Lee M.-H."/>
            <person name="Shih M.-C."/>
        </authorList>
    </citation>
    <scope>NUCLEOTIDE SEQUENCE</scope>
    <source>
        <strain evidence="1">Coll-153</strain>
    </source>
</reference>
<dbReference type="AlphaFoldDB" id="A0A9P7UGM3"/>
<proteinExistence type="predicted"/>
<gene>
    <name evidence="1" type="ORF">JMJ77_007500</name>
</gene>
<sequence length="72" mass="7923">MGSNHLTTGTRVWLVADPWLAPLPHVAYNSLETRFTTVSGYGCLLTSPIERDLYQSPLNEFLASIKPGSFPS</sequence>
<evidence type="ECO:0000313" key="1">
    <source>
        <dbReference type="EMBL" id="KAG7055031.1"/>
    </source>
</evidence>
<organism evidence="1 2">
    <name type="scientific">Colletotrichum scovillei</name>
    <dbReference type="NCBI Taxonomy" id="1209932"/>
    <lineage>
        <taxon>Eukaryota</taxon>
        <taxon>Fungi</taxon>
        <taxon>Dikarya</taxon>
        <taxon>Ascomycota</taxon>
        <taxon>Pezizomycotina</taxon>
        <taxon>Sordariomycetes</taxon>
        <taxon>Hypocreomycetidae</taxon>
        <taxon>Glomerellales</taxon>
        <taxon>Glomerellaceae</taxon>
        <taxon>Colletotrichum</taxon>
        <taxon>Colletotrichum acutatum species complex</taxon>
    </lineage>
</organism>
<dbReference type="Proteomes" id="UP000699042">
    <property type="component" value="Unassembled WGS sequence"/>
</dbReference>
<accession>A0A9P7UGM3</accession>
<dbReference type="EMBL" id="JAESDN010000002">
    <property type="protein sequence ID" value="KAG7055031.1"/>
    <property type="molecule type" value="Genomic_DNA"/>
</dbReference>
<comment type="caution">
    <text evidence="1">The sequence shown here is derived from an EMBL/GenBank/DDBJ whole genome shotgun (WGS) entry which is preliminary data.</text>
</comment>